<dbReference type="Proteomes" id="UP000187266">
    <property type="component" value="Chromosome"/>
</dbReference>
<name>A0A1U7DEK8_9RHOB</name>
<keyword evidence="3" id="KW-1185">Reference proteome</keyword>
<dbReference type="AlphaFoldDB" id="A0A1U7DEK8"/>
<reference evidence="2 3" key="1">
    <citation type="submission" date="2017-01" db="EMBL/GenBank/DDBJ databases">
        <title>Genomic analysis of Xuhuaishuia manganoxidans DY6-4.</title>
        <authorList>
            <person name="Wang X."/>
        </authorList>
    </citation>
    <scope>NUCLEOTIDE SEQUENCE [LARGE SCALE GENOMIC DNA]</scope>
    <source>
        <strain evidence="2 3">DY6-4</strain>
    </source>
</reference>
<dbReference type="Pfam" id="PF24891">
    <property type="entry name" value="DUF7742"/>
    <property type="match status" value="1"/>
</dbReference>
<evidence type="ECO:0000313" key="2">
    <source>
        <dbReference type="EMBL" id="APX88385.1"/>
    </source>
</evidence>
<evidence type="ECO:0000259" key="1">
    <source>
        <dbReference type="Pfam" id="PF24891"/>
    </source>
</evidence>
<dbReference type="EMBL" id="CP019124">
    <property type="protein sequence ID" value="APX88385.1"/>
    <property type="molecule type" value="Genomic_DNA"/>
</dbReference>
<gene>
    <name evidence="2" type="ORF">BV394_00425</name>
</gene>
<accession>A0A1U7DEK8</accession>
<protein>
    <recommendedName>
        <fullName evidence="1">DUF7742 domain-containing protein</fullName>
    </recommendedName>
</protein>
<dbReference type="STRING" id="1267768.BV394_00425"/>
<evidence type="ECO:0000313" key="3">
    <source>
        <dbReference type="Proteomes" id="UP000187266"/>
    </source>
</evidence>
<sequence length="114" mass="12260">MRPILHADILRVARLLLAFPPAARPGLVARLLVRADAADRYRKRFRRAHPMWGNGSLGGAAALSCTARQRLAPERQAGDPDFAACMATVFSAVVEWRAAQAGRAGDGRDEAPGD</sequence>
<accession>A0A2M9DHB1</accession>
<dbReference type="RefSeq" id="WP_076978409.1">
    <property type="nucleotide sequence ID" value="NZ_CP019124.1"/>
</dbReference>
<proteinExistence type="predicted"/>
<dbReference type="InterPro" id="IPR056644">
    <property type="entry name" value="DUF7742"/>
</dbReference>
<feature type="domain" description="DUF7742" evidence="1">
    <location>
        <begin position="2"/>
        <end position="92"/>
    </location>
</feature>
<organism evidence="2 3">
    <name type="scientific">Brevirhabdus pacifica</name>
    <dbReference type="NCBI Taxonomy" id="1267768"/>
    <lineage>
        <taxon>Bacteria</taxon>
        <taxon>Pseudomonadati</taxon>
        <taxon>Pseudomonadota</taxon>
        <taxon>Alphaproteobacteria</taxon>
        <taxon>Rhodobacterales</taxon>
        <taxon>Paracoccaceae</taxon>
        <taxon>Brevirhabdus</taxon>
    </lineage>
</organism>